<dbReference type="Proteomes" id="UP001156691">
    <property type="component" value="Unassembled WGS sequence"/>
</dbReference>
<comment type="caution">
    <text evidence="2">The sequence shown here is derived from an EMBL/GenBank/DDBJ whole genome shotgun (WGS) entry which is preliminary data.</text>
</comment>
<dbReference type="RefSeq" id="WP_284342353.1">
    <property type="nucleotide sequence ID" value="NZ_BSNS01000022.1"/>
</dbReference>
<reference evidence="3" key="1">
    <citation type="journal article" date="2019" name="Int. J. Syst. Evol. Microbiol.">
        <title>The Global Catalogue of Microorganisms (GCM) 10K type strain sequencing project: providing services to taxonomists for standard genome sequencing and annotation.</title>
        <authorList>
            <consortium name="The Broad Institute Genomics Platform"/>
            <consortium name="The Broad Institute Genome Sequencing Center for Infectious Disease"/>
            <person name="Wu L."/>
            <person name="Ma J."/>
        </authorList>
    </citation>
    <scope>NUCLEOTIDE SEQUENCE [LARGE SCALE GENOMIC DNA]</scope>
    <source>
        <strain evidence="3">NBRC 112416</strain>
    </source>
</reference>
<dbReference type="PANTHER" id="PTHR43752:SF2">
    <property type="entry name" value="BNR_ASP-BOX REPEAT FAMILY PROTEIN"/>
    <property type="match status" value="1"/>
</dbReference>
<dbReference type="Gene3D" id="2.120.10.10">
    <property type="match status" value="1"/>
</dbReference>
<dbReference type="GO" id="GO:0016787">
    <property type="term" value="F:hydrolase activity"/>
    <property type="evidence" value="ECO:0007669"/>
    <property type="project" value="UniProtKB-KW"/>
</dbReference>
<dbReference type="PANTHER" id="PTHR43752">
    <property type="entry name" value="BNR/ASP-BOX REPEAT FAMILY PROTEIN"/>
    <property type="match status" value="1"/>
</dbReference>
<dbReference type="EMBL" id="BSNS01000022">
    <property type="protein sequence ID" value="GLQ56969.1"/>
    <property type="molecule type" value="Genomic_DNA"/>
</dbReference>
<dbReference type="Pfam" id="PF13088">
    <property type="entry name" value="BNR_2"/>
    <property type="match status" value="1"/>
</dbReference>
<feature type="domain" description="Sialidase" evidence="1">
    <location>
        <begin position="44"/>
        <end position="365"/>
    </location>
</feature>
<evidence type="ECO:0000259" key="1">
    <source>
        <dbReference type="Pfam" id="PF13088"/>
    </source>
</evidence>
<sequence length="389" mass="42420">MTPNEIAARMTGELVDLPLGLTEAYLPSPMVQNHAAFIERLDDGTLACLWFGGTLEGKSDISIYGSTLAPGADRWSAPVQLSRDPERSEQNPVLARNGKGWQLFHTAQPAGNQDECLLRAREITLSDGKLTGGEPRTLDLPLGTFVRARFVRRTDGAWMMPVFRCISRPGQRWNGSHDTAGVAVSHDHGATWTLSEVPGSIGSVHMTIVPLGGSHMAAFYRRRQSDFVHRSQSLDGGITWSAPEPTDVPNNNSSINVVRLADGRLAMVCNPVSAATSSDRRASLYDEIEEGDDRPDATGGCSPIWGVPRAPLTLCVSTDGGRSFPTRRIIDDSPGTCLSNNSIDGRNKELSYPYLLEDPDGSLHVAYTYFRRAIKYVRLPKGWIDGDEA</sequence>
<evidence type="ECO:0000313" key="2">
    <source>
        <dbReference type="EMBL" id="GLQ56969.1"/>
    </source>
</evidence>
<dbReference type="CDD" id="cd15482">
    <property type="entry name" value="Sialidase_non-viral"/>
    <property type="match status" value="1"/>
</dbReference>
<keyword evidence="2" id="KW-0378">Hydrolase</keyword>
<dbReference type="SUPFAM" id="SSF50939">
    <property type="entry name" value="Sialidases"/>
    <property type="match status" value="1"/>
</dbReference>
<protein>
    <submittedName>
        <fullName evidence="2">Glycosyl hydrolase</fullName>
    </submittedName>
</protein>
<dbReference type="InterPro" id="IPR011040">
    <property type="entry name" value="Sialidase"/>
</dbReference>
<gene>
    <name evidence="2" type="ORF">GCM10010862_42280</name>
</gene>
<organism evidence="2 3">
    <name type="scientific">Devosia nitrariae</name>
    <dbReference type="NCBI Taxonomy" id="2071872"/>
    <lineage>
        <taxon>Bacteria</taxon>
        <taxon>Pseudomonadati</taxon>
        <taxon>Pseudomonadota</taxon>
        <taxon>Alphaproteobacteria</taxon>
        <taxon>Hyphomicrobiales</taxon>
        <taxon>Devosiaceae</taxon>
        <taxon>Devosia</taxon>
    </lineage>
</organism>
<evidence type="ECO:0000313" key="3">
    <source>
        <dbReference type="Proteomes" id="UP001156691"/>
    </source>
</evidence>
<dbReference type="InterPro" id="IPR036278">
    <property type="entry name" value="Sialidase_sf"/>
</dbReference>
<name>A0ABQ5WB26_9HYPH</name>
<proteinExistence type="predicted"/>
<accession>A0ABQ5WB26</accession>
<keyword evidence="3" id="KW-1185">Reference proteome</keyword>